<protein>
    <submittedName>
        <fullName evidence="1">Uncharacterized protein</fullName>
    </submittedName>
</protein>
<dbReference type="EMBL" id="HBGU01015861">
    <property type="protein sequence ID" value="CAD9424374.1"/>
    <property type="molecule type" value="Transcribed_RNA"/>
</dbReference>
<proteinExistence type="predicted"/>
<gene>
    <name evidence="1" type="ORF">CBRE1094_LOCUS8528</name>
</gene>
<organism evidence="1">
    <name type="scientific">Haptolina brevifila</name>
    <dbReference type="NCBI Taxonomy" id="156173"/>
    <lineage>
        <taxon>Eukaryota</taxon>
        <taxon>Haptista</taxon>
        <taxon>Haptophyta</taxon>
        <taxon>Prymnesiophyceae</taxon>
        <taxon>Prymnesiales</taxon>
        <taxon>Prymnesiaceae</taxon>
        <taxon>Haptolina</taxon>
    </lineage>
</organism>
<evidence type="ECO:0000313" key="1">
    <source>
        <dbReference type="EMBL" id="CAD9424374.1"/>
    </source>
</evidence>
<reference evidence="1" key="1">
    <citation type="submission" date="2021-01" db="EMBL/GenBank/DDBJ databases">
        <authorList>
            <person name="Corre E."/>
            <person name="Pelletier E."/>
            <person name="Niang G."/>
            <person name="Scheremetjew M."/>
            <person name="Finn R."/>
            <person name="Kale V."/>
            <person name="Holt S."/>
            <person name="Cochrane G."/>
            <person name="Meng A."/>
            <person name="Brown T."/>
            <person name="Cohen L."/>
        </authorList>
    </citation>
    <scope>NUCLEOTIDE SEQUENCE</scope>
    <source>
        <strain evidence="1">UTEX LB 985</strain>
    </source>
</reference>
<accession>A0A7S2CGA1</accession>
<dbReference type="AlphaFoldDB" id="A0A7S2CGA1"/>
<name>A0A7S2CGA1_9EUKA</name>
<sequence length="198" mass="21743">MAVCERLSCVVRAPSETFEGRASWTEGHGGAGRGQEQSARAILLSTGVMGVVRAKSNGCASFRIPSEWGERDVGASRPRTKMVQTRLAHKLDLLGGVFDTDVLSVVLNHLNVHDGIRLLKTSKSLYYGNVPGSAWIVDKAEEDIAVLRETFEMKHAAREAARAELYRAFAGFGAAWDYYVAVCHECAVAMKTYMTLRF</sequence>